<protein>
    <recommendedName>
        <fullName evidence="10 14">Adenosine 5'-phosphosulfate reductase</fullName>
        <shortName evidence="14">APS reductase</shortName>
        <ecNumber evidence="9 14">1.8.4.10</ecNumber>
    </recommendedName>
    <alternativeName>
        <fullName evidence="12 14">5'-adenylylsulfate reductase</fullName>
    </alternativeName>
    <alternativeName>
        <fullName evidence="11 14">Thioredoxin-dependent 5'-adenylylsulfate reductase</fullName>
    </alternativeName>
</protein>
<dbReference type="NCBIfam" id="TIGR00434">
    <property type="entry name" value="cysH"/>
    <property type="match status" value="1"/>
</dbReference>
<dbReference type="NCBIfam" id="TIGR02055">
    <property type="entry name" value="APS_reductase"/>
    <property type="match status" value="1"/>
</dbReference>
<dbReference type="GO" id="GO:0019379">
    <property type="term" value="P:sulfate assimilation, phosphoadenylyl sulfate reduction by phosphoadenylyl-sulfate reductase (thioredoxin)"/>
    <property type="evidence" value="ECO:0007669"/>
    <property type="project" value="UniProtKB-UniRule"/>
</dbReference>
<evidence type="ECO:0000256" key="12">
    <source>
        <dbReference type="ARBA" id="ARBA00032041"/>
    </source>
</evidence>
<comment type="caution">
    <text evidence="16">The sequence shown here is derived from an EMBL/GenBank/DDBJ whole genome shotgun (WGS) entry which is preliminary data.</text>
</comment>
<keyword evidence="3 14" id="KW-0479">Metal-binding</keyword>
<evidence type="ECO:0000256" key="4">
    <source>
        <dbReference type="ARBA" id="ARBA00023002"/>
    </source>
</evidence>
<dbReference type="GO" id="GO:0005737">
    <property type="term" value="C:cytoplasm"/>
    <property type="evidence" value="ECO:0007669"/>
    <property type="project" value="UniProtKB-SubCell"/>
</dbReference>
<evidence type="ECO:0000313" key="17">
    <source>
        <dbReference type="Proteomes" id="UP001069090"/>
    </source>
</evidence>
<evidence type="ECO:0000256" key="9">
    <source>
        <dbReference type="ARBA" id="ARBA00024386"/>
    </source>
</evidence>
<evidence type="ECO:0000256" key="14">
    <source>
        <dbReference type="HAMAP-Rule" id="MF_00063"/>
    </source>
</evidence>
<dbReference type="SUPFAM" id="SSF52402">
    <property type="entry name" value="Adenine nucleotide alpha hydrolases-like"/>
    <property type="match status" value="1"/>
</dbReference>
<dbReference type="CDD" id="cd23945">
    <property type="entry name" value="PAPS_reductase"/>
    <property type="match status" value="1"/>
</dbReference>
<comment type="similarity">
    <text evidence="1 14">Belongs to the PAPS reductase family. CysH subfamily.</text>
</comment>
<comment type="cofactor">
    <cofactor evidence="14">
        <name>[4Fe-4S] cluster</name>
        <dbReference type="ChEBI" id="CHEBI:49883"/>
    </cofactor>
    <text evidence="14">Binds 1 [4Fe-4S] cluster per subunit.</text>
</comment>
<evidence type="ECO:0000256" key="1">
    <source>
        <dbReference type="ARBA" id="ARBA00009732"/>
    </source>
</evidence>
<accession>A0A9J6RLU0</accession>
<dbReference type="Gene3D" id="3.40.50.620">
    <property type="entry name" value="HUPs"/>
    <property type="match status" value="1"/>
</dbReference>
<evidence type="ECO:0000256" key="13">
    <source>
        <dbReference type="ARBA" id="ARBA00048441"/>
    </source>
</evidence>
<comment type="function">
    <text evidence="7 14">Catalyzes the formation of sulfite from adenosine 5'-phosphosulfate (APS) using thioredoxin as an electron donor.</text>
</comment>
<dbReference type="Pfam" id="PF01507">
    <property type="entry name" value="PAPS_reduct"/>
    <property type="match status" value="1"/>
</dbReference>
<dbReference type="InterPro" id="IPR014729">
    <property type="entry name" value="Rossmann-like_a/b/a_fold"/>
</dbReference>
<gene>
    <name evidence="14" type="primary">cysH</name>
    <name evidence="16" type="ORF">O0V09_08115</name>
</gene>
<dbReference type="GO" id="GO:0046872">
    <property type="term" value="F:metal ion binding"/>
    <property type="evidence" value="ECO:0007669"/>
    <property type="project" value="UniProtKB-KW"/>
</dbReference>
<dbReference type="AlphaFoldDB" id="A0A9J6RLU0"/>
<evidence type="ECO:0000256" key="2">
    <source>
        <dbReference type="ARBA" id="ARBA00022490"/>
    </source>
</evidence>
<dbReference type="GO" id="GO:0043866">
    <property type="term" value="F:adenylyl-sulfate reductase (thioredoxin) activity"/>
    <property type="evidence" value="ECO:0007669"/>
    <property type="project" value="UniProtKB-EC"/>
</dbReference>
<dbReference type="InterPro" id="IPR004511">
    <property type="entry name" value="PAPS/APS_Rdtase"/>
</dbReference>
<evidence type="ECO:0000256" key="10">
    <source>
        <dbReference type="ARBA" id="ARBA00029514"/>
    </source>
</evidence>
<dbReference type="PIRSF" id="PIRSF000857">
    <property type="entry name" value="PAPS_reductase"/>
    <property type="match status" value="1"/>
</dbReference>
<evidence type="ECO:0000313" key="16">
    <source>
        <dbReference type="EMBL" id="MCZ0865159.1"/>
    </source>
</evidence>
<name>A0A9J6RLU0_9GAMM</name>
<feature type="domain" description="Phosphoadenosine phosphosulphate reductase" evidence="15">
    <location>
        <begin position="24"/>
        <end position="198"/>
    </location>
</feature>
<dbReference type="InterPro" id="IPR011798">
    <property type="entry name" value="APS_reductase"/>
</dbReference>
<dbReference type="NCBIfam" id="NF002537">
    <property type="entry name" value="PRK02090.1"/>
    <property type="match status" value="1"/>
</dbReference>
<reference evidence="16 17" key="1">
    <citation type="submission" date="2022-12" db="EMBL/GenBank/DDBJ databases">
        <title>Dasania phycosphaerae sp. nov., isolated from particulate material of the south coast of Korea.</title>
        <authorList>
            <person name="Jiang Y."/>
        </authorList>
    </citation>
    <scope>NUCLEOTIDE SEQUENCE [LARGE SCALE GENOMIC DNA]</scope>
    <source>
        <strain evidence="16 17">GY-19</strain>
    </source>
</reference>
<evidence type="ECO:0000256" key="5">
    <source>
        <dbReference type="ARBA" id="ARBA00023004"/>
    </source>
</evidence>
<dbReference type="RefSeq" id="WP_258331309.1">
    <property type="nucleotide sequence ID" value="NZ_JAPTGG010000005.1"/>
</dbReference>
<evidence type="ECO:0000256" key="8">
    <source>
        <dbReference type="ARBA" id="ARBA00024327"/>
    </source>
</evidence>
<dbReference type="GO" id="GO:0004604">
    <property type="term" value="F:phosphoadenylyl-sulfate reductase (thioredoxin) activity"/>
    <property type="evidence" value="ECO:0007669"/>
    <property type="project" value="UniProtKB-UniRule"/>
</dbReference>
<dbReference type="GO" id="GO:0019344">
    <property type="term" value="P:cysteine biosynthetic process"/>
    <property type="evidence" value="ECO:0007669"/>
    <property type="project" value="InterPro"/>
</dbReference>
<comment type="catalytic activity">
    <reaction evidence="13 14">
        <text>[thioredoxin]-disulfide + sulfite + AMP + 2 H(+) = adenosine 5'-phosphosulfate + [thioredoxin]-dithiol</text>
        <dbReference type="Rhea" id="RHEA:21976"/>
        <dbReference type="Rhea" id="RHEA-COMP:10698"/>
        <dbReference type="Rhea" id="RHEA-COMP:10700"/>
        <dbReference type="ChEBI" id="CHEBI:15378"/>
        <dbReference type="ChEBI" id="CHEBI:17359"/>
        <dbReference type="ChEBI" id="CHEBI:29950"/>
        <dbReference type="ChEBI" id="CHEBI:50058"/>
        <dbReference type="ChEBI" id="CHEBI:58243"/>
        <dbReference type="ChEBI" id="CHEBI:456215"/>
        <dbReference type="EC" id="1.8.4.10"/>
    </reaction>
</comment>
<evidence type="ECO:0000256" key="6">
    <source>
        <dbReference type="ARBA" id="ARBA00023014"/>
    </source>
</evidence>
<organism evidence="16 17">
    <name type="scientific">Dasania phycosphaerae</name>
    <dbReference type="NCBI Taxonomy" id="2950436"/>
    <lineage>
        <taxon>Bacteria</taxon>
        <taxon>Pseudomonadati</taxon>
        <taxon>Pseudomonadota</taxon>
        <taxon>Gammaproteobacteria</taxon>
        <taxon>Cellvibrionales</taxon>
        <taxon>Spongiibacteraceae</taxon>
        <taxon>Dasania</taxon>
    </lineage>
</organism>
<proteinExistence type="inferred from homology"/>
<evidence type="ECO:0000256" key="3">
    <source>
        <dbReference type="ARBA" id="ARBA00022723"/>
    </source>
</evidence>
<keyword evidence="6 14" id="KW-0411">Iron-sulfur</keyword>
<evidence type="ECO:0000256" key="11">
    <source>
        <dbReference type="ARBA" id="ARBA00030894"/>
    </source>
</evidence>
<feature type="binding site" evidence="14">
    <location>
        <position position="110"/>
    </location>
    <ligand>
        <name>[4Fe-4S] cluster</name>
        <dbReference type="ChEBI" id="CHEBI:49883"/>
    </ligand>
</feature>
<dbReference type="HAMAP" id="MF_00063">
    <property type="entry name" value="CysH"/>
    <property type="match status" value="1"/>
</dbReference>
<keyword evidence="17" id="KW-1185">Reference proteome</keyword>
<evidence type="ECO:0000259" key="15">
    <source>
        <dbReference type="Pfam" id="PF01507"/>
    </source>
</evidence>
<comment type="pathway">
    <text evidence="8 14">Sulfur metabolism; hydrogen sulfide biosynthesis; sulfite from sulfate.</text>
</comment>
<feature type="binding site" evidence="14">
    <location>
        <position position="109"/>
    </location>
    <ligand>
        <name>[4Fe-4S] cluster</name>
        <dbReference type="ChEBI" id="CHEBI:49883"/>
    </ligand>
</feature>
<keyword evidence="2 14" id="KW-0963">Cytoplasm</keyword>
<dbReference type="PANTHER" id="PTHR46482">
    <property type="entry name" value="5'-ADENYLYLSULFATE REDUCTASE 3, CHLOROPLASTIC"/>
    <property type="match status" value="1"/>
</dbReference>
<dbReference type="GO" id="GO:0070814">
    <property type="term" value="P:hydrogen sulfide biosynthetic process"/>
    <property type="evidence" value="ECO:0007669"/>
    <property type="project" value="UniProtKB-UniRule"/>
</dbReference>
<evidence type="ECO:0000256" key="7">
    <source>
        <dbReference type="ARBA" id="ARBA00024298"/>
    </source>
</evidence>
<feature type="binding site" evidence="14">
    <location>
        <position position="195"/>
    </location>
    <ligand>
        <name>[4Fe-4S] cluster</name>
        <dbReference type="ChEBI" id="CHEBI:49883"/>
    </ligand>
</feature>
<feature type="active site" description="Nucleophile; cysteine thiosulfonate intermediate" evidence="14">
    <location>
        <position position="221"/>
    </location>
</feature>
<keyword evidence="4 14" id="KW-0560">Oxidoreductase</keyword>
<dbReference type="EC" id="1.8.4.10" evidence="9 14"/>
<dbReference type="Proteomes" id="UP001069090">
    <property type="component" value="Unassembled WGS sequence"/>
</dbReference>
<dbReference type="GO" id="GO:0051539">
    <property type="term" value="F:4 iron, 4 sulfur cluster binding"/>
    <property type="evidence" value="ECO:0007669"/>
    <property type="project" value="UniProtKB-UniRule"/>
</dbReference>
<comment type="subcellular location">
    <subcellularLocation>
        <location evidence="14">Cytoplasm</location>
    </subcellularLocation>
</comment>
<feature type="binding site" evidence="14">
    <location>
        <position position="192"/>
    </location>
    <ligand>
        <name>[4Fe-4S] cluster</name>
        <dbReference type="ChEBI" id="CHEBI:49883"/>
    </ligand>
</feature>
<dbReference type="PANTHER" id="PTHR46482:SF9">
    <property type="entry name" value="5'-ADENYLYLSULFATE REDUCTASE 1, CHLOROPLASTIC"/>
    <property type="match status" value="1"/>
</dbReference>
<keyword evidence="5 14" id="KW-0408">Iron</keyword>
<dbReference type="InterPro" id="IPR002500">
    <property type="entry name" value="PAPS_reduct_dom"/>
</dbReference>
<sequence>MALADKVNTLIADLQAMAQEHSSIVLANSLGAEDMLLSHVILRNKIAIDIFSLDTGRLHPETVNLLSTIESRYNYRVHVYYPQAEATQNYVAENGINGFYNSLEARKSCCYIRKVEPLKRALAGKEAWITGMRSEQSPSRAGIDAKEWDEGNGLWKYNPLATWTEAELWEYIRAEHVPYNPLHDQGFPSIGCAPCTRAVQPGEDVRAGRWWWEQREGGQECGLHVAEAPVTILK</sequence>
<dbReference type="EMBL" id="JAPTGG010000005">
    <property type="protein sequence ID" value="MCZ0865159.1"/>
    <property type="molecule type" value="Genomic_DNA"/>
</dbReference>